<dbReference type="InterPro" id="IPR050556">
    <property type="entry name" value="Type_II_TA_system_RNase"/>
</dbReference>
<feature type="binding site" evidence="8">
    <location>
        <position position="98"/>
    </location>
    <ligand>
        <name>Mg(2+)</name>
        <dbReference type="ChEBI" id="CHEBI:18420"/>
    </ligand>
</feature>
<keyword evidence="5 8" id="KW-0378">Hydrolase</keyword>
<keyword evidence="3 8" id="KW-0540">Nuclease</keyword>
<dbReference type="PANTHER" id="PTHR33653">
    <property type="entry name" value="RIBONUCLEASE VAPC2"/>
    <property type="match status" value="1"/>
</dbReference>
<sequence length="140" mass="15392">MSGVVYLADTSAYLRLGRGEHVEEWASKAAAGVVAVCPAVEAEVLFTARGREDYRDMCEEFRTAVGWVPMPDNVWVRVRAVQDQLAERSRHRAASVVDLLVAATAEMSGLTVLHYDRDFETIATVTGQPVEWLAKPGSLN</sequence>
<dbReference type="Proteomes" id="UP001500466">
    <property type="component" value="Unassembled WGS sequence"/>
</dbReference>
<dbReference type="InterPro" id="IPR022907">
    <property type="entry name" value="VapC_family"/>
</dbReference>
<dbReference type="Gene3D" id="3.40.50.1010">
    <property type="entry name" value="5'-nuclease"/>
    <property type="match status" value="1"/>
</dbReference>
<dbReference type="Pfam" id="PF01850">
    <property type="entry name" value="PIN"/>
    <property type="match status" value="1"/>
</dbReference>
<dbReference type="CDD" id="cd18755">
    <property type="entry name" value="PIN_MtVapC3_VapC21-like"/>
    <property type="match status" value="1"/>
</dbReference>
<keyword evidence="8" id="KW-0800">Toxin</keyword>
<comment type="caution">
    <text evidence="10">The sequence shown here is derived from an EMBL/GenBank/DDBJ whole genome shotgun (WGS) entry which is preliminary data.</text>
</comment>
<evidence type="ECO:0000256" key="3">
    <source>
        <dbReference type="ARBA" id="ARBA00022722"/>
    </source>
</evidence>
<keyword evidence="11" id="KW-1185">Reference proteome</keyword>
<evidence type="ECO:0000256" key="5">
    <source>
        <dbReference type="ARBA" id="ARBA00022801"/>
    </source>
</evidence>
<evidence type="ECO:0000256" key="8">
    <source>
        <dbReference type="HAMAP-Rule" id="MF_00265"/>
    </source>
</evidence>
<dbReference type="PANTHER" id="PTHR33653:SF1">
    <property type="entry name" value="RIBONUCLEASE VAPC2"/>
    <property type="match status" value="1"/>
</dbReference>
<dbReference type="InterPro" id="IPR029060">
    <property type="entry name" value="PIN-like_dom_sf"/>
</dbReference>
<evidence type="ECO:0000256" key="4">
    <source>
        <dbReference type="ARBA" id="ARBA00022723"/>
    </source>
</evidence>
<keyword evidence="6 8" id="KW-0460">Magnesium</keyword>
<dbReference type="HAMAP" id="MF_00265">
    <property type="entry name" value="VapC_Nob1"/>
    <property type="match status" value="1"/>
</dbReference>
<keyword evidence="4 8" id="KW-0479">Metal-binding</keyword>
<reference evidence="11" key="1">
    <citation type="journal article" date="2019" name="Int. J. Syst. Evol. Microbiol.">
        <title>The Global Catalogue of Microorganisms (GCM) 10K type strain sequencing project: providing services to taxonomists for standard genome sequencing and annotation.</title>
        <authorList>
            <consortium name="The Broad Institute Genomics Platform"/>
            <consortium name="The Broad Institute Genome Sequencing Center for Infectious Disease"/>
            <person name="Wu L."/>
            <person name="Ma J."/>
        </authorList>
    </citation>
    <scope>NUCLEOTIDE SEQUENCE [LARGE SCALE GENOMIC DNA]</scope>
    <source>
        <strain evidence="11">JCM 17986</strain>
    </source>
</reference>
<feature type="binding site" evidence="8">
    <location>
        <position position="9"/>
    </location>
    <ligand>
        <name>Mg(2+)</name>
        <dbReference type="ChEBI" id="CHEBI:18420"/>
    </ligand>
</feature>
<dbReference type="SUPFAM" id="SSF88723">
    <property type="entry name" value="PIN domain-like"/>
    <property type="match status" value="1"/>
</dbReference>
<comment type="function">
    <text evidence="8">Toxic component of a toxin-antitoxin (TA) system. An RNase.</text>
</comment>
<accession>A0ABP9IGR0</accession>
<comment type="cofactor">
    <cofactor evidence="1 8">
        <name>Mg(2+)</name>
        <dbReference type="ChEBI" id="CHEBI:18420"/>
    </cofactor>
</comment>
<evidence type="ECO:0000256" key="1">
    <source>
        <dbReference type="ARBA" id="ARBA00001946"/>
    </source>
</evidence>
<evidence type="ECO:0000313" key="11">
    <source>
        <dbReference type="Proteomes" id="UP001500466"/>
    </source>
</evidence>
<comment type="similarity">
    <text evidence="7 8">Belongs to the PINc/VapC protein family.</text>
</comment>
<dbReference type="RefSeq" id="WP_345681178.1">
    <property type="nucleotide sequence ID" value="NZ_BAABHS010000072.1"/>
</dbReference>
<proteinExistence type="inferred from homology"/>
<dbReference type="InterPro" id="IPR002716">
    <property type="entry name" value="PIN_dom"/>
</dbReference>
<keyword evidence="2 8" id="KW-1277">Toxin-antitoxin system</keyword>
<protein>
    <recommendedName>
        <fullName evidence="8">Ribonuclease VapC</fullName>
        <shortName evidence="8">RNase VapC</shortName>
        <ecNumber evidence="8">3.1.-.-</ecNumber>
    </recommendedName>
    <alternativeName>
        <fullName evidence="8">Toxin VapC</fullName>
    </alternativeName>
</protein>
<evidence type="ECO:0000256" key="7">
    <source>
        <dbReference type="ARBA" id="ARBA00038093"/>
    </source>
</evidence>
<organism evidence="10 11">
    <name type="scientific">Yinghuangia aomiensis</name>
    <dbReference type="NCBI Taxonomy" id="676205"/>
    <lineage>
        <taxon>Bacteria</taxon>
        <taxon>Bacillati</taxon>
        <taxon>Actinomycetota</taxon>
        <taxon>Actinomycetes</taxon>
        <taxon>Kitasatosporales</taxon>
        <taxon>Streptomycetaceae</taxon>
        <taxon>Yinghuangia</taxon>
    </lineage>
</organism>
<name>A0ABP9IGR0_9ACTN</name>
<feature type="domain" description="PIN" evidence="9">
    <location>
        <begin position="6"/>
        <end position="123"/>
    </location>
</feature>
<dbReference type="EC" id="3.1.-.-" evidence="8"/>
<evidence type="ECO:0000256" key="6">
    <source>
        <dbReference type="ARBA" id="ARBA00022842"/>
    </source>
</evidence>
<evidence type="ECO:0000259" key="9">
    <source>
        <dbReference type="Pfam" id="PF01850"/>
    </source>
</evidence>
<dbReference type="EMBL" id="BAABHS010000072">
    <property type="protein sequence ID" value="GAA4997696.1"/>
    <property type="molecule type" value="Genomic_DNA"/>
</dbReference>
<gene>
    <name evidence="10" type="primary">vapC21_2</name>
    <name evidence="8" type="synonym">vapC</name>
    <name evidence="10" type="ORF">GCM10023205_84010</name>
</gene>
<evidence type="ECO:0000313" key="10">
    <source>
        <dbReference type="EMBL" id="GAA4997696.1"/>
    </source>
</evidence>
<evidence type="ECO:0000256" key="2">
    <source>
        <dbReference type="ARBA" id="ARBA00022649"/>
    </source>
</evidence>